<keyword evidence="2" id="KW-0418">Kinase</keyword>
<reference evidence="2 3" key="1">
    <citation type="submission" date="2018-12" db="EMBL/GenBank/DDBJ databases">
        <authorList>
            <consortium name="Pathogen Informatics"/>
        </authorList>
    </citation>
    <scope>NUCLEOTIDE SEQUENCE [LARGE SCALE GENOMIC DNA]</scope>
    <source>
        <strain evidence="2 3">NCTC11214</strain>
    </source>
</reference>
<keyword evidence="2" id="KW-0808">Transferase</keyword>
<evidence type="ECO:0000313" key="3">
    <source>
        <dbReference type="Proteomes" id="UP000281391"/>
    </source>
</evidence>
<protein>
    <submittedName>
        <fullName evidence="2">PTS-dependent dihydroxyacetone kinase, dihydroxyacetone-binding subunit dhaK</fullName>
        <ecNumber evidence="2">2.7.-.-</ecNumber>
    </submittedName>
</protein>
<dbReference type="Pfam" id="PF02733">
    <property type="entry name" value="Dak1"/>
    <property type="match status" value="1"/>
</dbReference>
<dbReference type="Proteomes" id="UP000281391">
    <property type="component" value="Chromosome"/>
</dbReference>
<dbReference type="GO" id="GO:0019563">
    <property type="term" value="P:glycerol catabolic process"/>
    <property type="evidence" value="ECO:0007669"/>
    <property type="project" value="TreeGrafter"/>
</dbReference>
<accession>A0A447KRD9</accession>
<dbReference type="PANTHER" id="PTHR28629:SF4">
    <property type="entry name" value="TRIOKINASE_FMN CYCLASE"/>
    <property type="match status" value="1"/>
</dbReference>
<dbReference type="KEGG" id="sof:NCTC11214_02406"/>
<evidence type="ECO:0000259" key="1">
    <source>
        <dbReference type="PROSITE" id="PS51481"/>
    </source>
</evidence>
<dbReference type="FunFam" id="3.40.50.10440:FF:000001">
    <property type="entry name" value="Dihydroxyacetone kinase, DhaK subunit"/>
    <property type="match status" value="1"/>
</dbReference>
<dbReference type="GO" id="GO:0005829">
    <property type="term" value="C:cytosol"/>
    <property type="evidence" value="ECO:0007669"/>
    <property type="project" value="TreeGrafter"/>
</dbReference>
<dbReference type="Gene3D" id="3.30.1180.20">
    <property type="entry name" value="Dihydroxyacetone kinase, domain 2"/>
    <property type="match status" value="1"/>
</dbReference>
<dbReference type="InterPro" id="IPR050861">
    <property type="entry name" value="Dihydroxyacetone_Kinase"/>
</dbReference>
<name>A0A447KRD9_SEROD</name>
<dbReference type="InterPro" id="IPR004006">
    <property type="entry name" value="DhaK_dom"/>
</dbReference>
<evidence type="ECO:0000313" key="2">
    <source>
        <dbReference type="EMBL" id="VDZ57357.1"/>
    </source>
</evidence>
<dbReference type="PANTHER" id="PTHR28629">
    <property type="entry name" value="TRIOKINASE/FMN CYCLASE"/>
    <property type="match status" value="1"/>
</dbReference>
<feature type="domain" description="DhaK" evidence="1">
    <location>
        <begin position="7"/>
        <end position="369"/>
    </location>
</feature>
<dbReference type="AlphaFoldDB" id="A0A447KRD9"/>
<sequence>MKKLINQVETVLDEQLLGLGEAHPELRVHQDPLFVTRADGPVAGKVAILSGGGSGHEPMHCGFVGEGMLDGACPGEIFTSPTPDKMYECGLAIDGGAGVLLLIKNYTGDVLNFETATELLHDGGIPVATVLVDDDVAVKDSLFTAGRRGVANTVLMEKLLGAAAQRGDTLDDLVTLGHRLNNQGHSIGIALGACTVPAAGKPSFTLAENQMEFGVGIHGEPGIERRPFTTLNHAVDDMFHTLIEHGNYQRTLRVWQRAQGEWRDDVQVKKPLMRGDRVIALVNNLGADATVRAVRRLPPSGRALCGGGNHHRTQPDRRILHFAGHAGRFHHAVESGRSIVGAVGCAGENPCATLGLLRRTDDADKTTGG</sequence>
<organism evidence="2 3">
    <name type="scientific">Serratia odorifera</name>
    <dbReference type="NCBI Taxonomy" id="618"/>
    <lineage>
        <taxon>Bacteria</taxon>
        <taxon>Pseudomonadati</taxon>
        <taxon>Pseudomonadota</taxon>
        <taxon>Gammaproteobacteria</taxon>
        <taxon>Enterobacterales</taxon>
        <taxon>Yersiniaceae</taxon>
        <taxon>Serratia</taxon>
    </lineage>
</organism>
<dbReference type="EC" id="2.7.-.-" evidence="2"/>
<dbReference type="Gene3D" id="3.40.50.10440">
    <property type="entry name" value="Dihydroxyacetone kinase, domain 1"/>
    <property type="match status" value="1"/>
</dbReference>
<gene>
    <name evidence="2" type="primary">dhaK</name>
    <name evidence="2" type="ORF">NCTC11214_02406</name>
</gene>
<dbReference type="PROSITE" id="PS51481">
    <property type="entry name" value="DHAK"/>
    <property type="match status" value="1"/>
</dbReference>
<dbReference type="GO" id="GO:0004371">
    <property type="term" value="F:glycerone kinase activity"/>
    <property type="evidence" value="ECO:0007669"/>
    <property type="project" value="InterPro"/>
</dbReference>
<dbReference type="EMBL" id="LR134117">
    <property type="protein sequence ID" value="VDZ57357.1"/>
    <property type="molecule type" value="Genomic_DNA"/>
</dbReference>
<proteinExistence type="predicted"/>
<dbReference type="SUPFAM" id="SSF82549">
    <property type="entry name" value="DAK1/DegV-like"/>
    <property type="match status" value="1"/>
</dbReference>